<comment type="caution">
    <text evidence="1">The sequence shown here is derived from an EMBL/GenBank/DDBJ whole genome shotgun (WGS) entry which is preliminary data.</text>
</comment>
<evidence type="ECO:0000313" key="1">
    <source>
        <dbReference type="EMBL" id="CAG8740522.1"/>
    </source>
</evidence>
<keyword evidence="2" id="KW-1185">Reference proteome</keyword>
<accession>A0ACA9Q8U9</accession>
<evidence type="ECO:0000313" key="2">
    <source>
        <dbReference type="Proteomes" id="UP000789525"/>
    </source>
</evidence>
<sequence>MATETSGSVHPATNYGQLHGQWTSETMQSRPSNALIQRLVNITDCEPCRSFYQDSNLQNSVTTNMRHIKLRWA</sequence>
<name>A0ACA9Q8U9_9GLOM</name>
<reference evidence="1" key="1">
    <citation type="submission" date="2021-06" db="EMBL/GenBank/DDBJ databases">
        <authorList>
            <person name="Kallberg Y."/>
            <person name="Tangrot J."/>
            <person name="Rosling A."/>
        </authorList>
    </citation>
    <scope>NUCLEOTIDE SEQUENCE</scope>
    <source>
        <strain evidence="1">CL356</strain>
    </source>
</reference>
<dbReference type="Proteomes" id="UP000789525">
    <property type="component" value="Unassembled WGS sequence"/>
</dbReference>
<organism evidence="1 2">
    <name type="scientific">Acaulospora colombiana</name>
    <dbReference type="NCBI Taxonomy" id="27376"/>
    <lineage>
        <taxon>Eukaryota</taxon>
        <taxon>Fungi</taxon>
        <taxon>Fungi incertae sedis</taxon>
        <taxon>Mucoromycota</taxon>
        <taxon>Glomeromycotina</taxon>
        <taxon>Glomeromycetes</taxon>
        <taxon>Diversisporales</taxon>
        <taxon>Acaulosporaceae</taxon>
        <taxon>Acaulospora</taxon>
    </lineage>
</organism>
<dbReference type="EMBL" id="CAJVPT010047681">
    <property type="protein sequence ID" value="CAG8740522.1"/>
    <property type="molecule type" value="Genomic_DNA"/>
</dbReference>
<proteinExistence type="predicted"/>
<protein>
    <submittedName>
        <fullName evidence="1">734_t:CDS:1</fullName>
    </submittedName>
</protein>
<feature type="non-terminal residue" evidence="1">
    <location>
        <position position="73"/>
    </location>
</feature>
<gene>
    <name evidence="1" type="ORF">ACOLOM_LOCUS12150</name>
</gene>